<organism evidence="12 13">
    <name type="scientific">Iris pallida</name>
    <name type="common">Sweet iris</name>
    <dbReference type="NCBI Taxonomy" id="29817"/>
    <lineage>
        <taxon>Eukaryota</taxon>
        <taxon>Viridiplantae</taxon>
        <taxon>Streptophyta</taxon>
        <taxon>Embryophyta</taxon>
        <taxon>Tracheophyta</taxon>
        <taxon>Spermatophyta</taxon>
        <taxon>Magnoliopsida</taxon>
        <taxon>Liliopsida</taxon>
        <taxon>Asparagales</taxon>
        <taxon>Iridaceae</taxon>
        <taxon>Iridoideae</taxon>
        <taxon>Irideae</taxon>
        <taxon>Iris</taxon>
    </lineage>
</organism>
<evidence type="ECO:0000256" key="4">
    <source>
        <dbReference type="ARBA" id="ARBA00022729"/>
    </source>
</evidence>
<keyword evidence="5 7" id="KW-0378">Hydrolase</keyword>
<protein>
    <recommendedName>
        <fullName evidence="3 7">Beta-galactosidase</fullName>
        <ecNumber evidence="3 7">3.2.1.23</ecNumber>
    </recommendedName>
</protein>
<dbReference type="InterPro" id="IPR041392">
    <property type="entry name" value="GHD"/>
</dbReference>
<dbReference type="SUPFAM" id="SSF51445">
    <property type="entry name" value="(Trans)glycosidases"/>
    <property type="match status" value="1"/>
</dbReference>
<comment type="similarity">
    <text evidence="2 8">Belongs to the glycosyl hydrolase 35 family.</text>
</comment>
<dbReference type="InterPro" id="IPR017853">
    <property type="entry name" value="GH"/>
</dbReference>
<dbReference type="Proteomes" id="UP001140949">
    <property type="component" value="Unassembled WGS sequence"/>
</dbReference>
<name>A0AAX6FNS3_IRIPA</name>
<dbReference type="GO" id="GO:0004565">
    <property type="term" value="F:beta-galactosidase activity"/>
    <property type="evidence" value="ECO:0007669"/>
    <property type="project" value="UniProtKB-EC"/>
</dbReference>
<gene>
    <name evidence="12" type="ORF">M6B38_410415</name>
</gene>
<evidence type="ECO:0000313" key="12">
    <source>
        <dbReference type="EMBL" id="KAJ6817665.1"/>
    </source>
</evidence>
<dbReference type="PRINTS" id="PR00742">
    <property type="entry name" value="GLHYDRLASE35"/>
</dbReference>
<dbReference type="InterPro" id="IPR031330">
    <property type="entry name" value="Gly_Hdrlase_35_cat"/>
</dbReference>
<dbReference type="EMBL" id="JANAVB010027729">
    <property type="protein sequence ID" value="KAJ6817665.1"/>
    <property type="molecule type" value="Genomic_DNA"/>
</dbReference>
<evidence type="ECO:0000256" key="2">
    <source>
        <dbReference type="ARBA" id="ARBA00009809"/>
    </source>
</evidence>
<dbReference type="Pfam" id="PF01301">
    <property type="entry name" value="Glyco_hydro_35"/>
    <property type="match status" value="1"/>
</dbReference>
<evidence type="ECO:0000256" key="5">
    <source>
        <dbReference type="ARBA" id="ARBA00022801"/>
    </source>
</evidence>
<dbReference type="SUPFAM" id="SSF49785">
    <property type="entry name" value="Galactose-binding domain-like"/>
    <property type="match status" value="2"/>
</dbReference>
<evidence type="ECO:0000256" key="8">
    <source>
        <dbReference type="RuleBase" id="RU003679"/>
    </source>
</evidence>
<proteinExistence type="inferred from homology"/>
<reference evidence="12" key="2">
    <citation type="submission" date="2023-04" db="EMBL/GenBank/DDBJ databases">
        <authorList>
            <person name="Bruccoleri R.E."/>
            <person name="Oakeley E.J."/>
            <person name="Faust A.-M."/>
            <person name="Dessus-Babus S."/>
            <person name="Altorfer M."/>
            <person name="Burckhardt D."/>
            <person name="Oertli M."/>
            <person name="Naumann U."/>
            <person name="Petersen F."/>
            <person name="Wong J."/>
        </authorList>
    </citation>
    <scope>NUCLEOTIDE SEQUENCE</scope>
    <source>
        <strain evidence="12">GSM-AAB239-AS_SAM_17_03QT</strain>
        <tissue evidence="12">Leaf</tissue>
    </source>
</reference>
<keyword evidence="6 7" id="KW-0326">Glycosidase</keyword>
<dbReference type="Gene3D" id="2.60.120.260">
    <property type="entry name" value="Galactose-binding domain-like"/>
    <property type="match status" value="2"/>
</dbReference>
<dbReference type="InterPro" id="IPR001944">
    <property type="entry name" value="Glycoside_Hdrlase_35"/>
</dbReference>
<dbReference type="Pfam" id="PF21467">
    <property type="entry name" value="BetaGal_gal-bd"/>
    <property type="match status" value="1"/>
</dbReference>
<dbReference type="InterPro" id="IPR008979">
    <property type="entry name" value="Galactose-bd-like_sf"/>
</dbReference>
<comment type="caution">
    <text evidence="12">The sequence shown here is derived from an EMBL/GenBank/DDBJ whole genome shotgun (WGS) entry which is preliminary data.</text>
</comment>
<dbReference type="InterPro" id="IPR048913">
    <property type="entry name" value="BetaGal_gal-bd"/>
</dbReference>
<evidence type="ECO:0000259" key="9">
    <source>
        <dbReference type="Pfam" id="PF01301"/>
    </source>
</evidence>
<dbReference type="FunFam" id="2.60.120.260:FF:000142">
    <property type="entry name" value="Beta-galactosidase"/>
    <property type="match status" value="1"/>
</dbReference>
<dbReference type="FunFam" id="2.60.120.260:FF:000076">
    <property type="entry name" value="Beta-galactosidase"/>
    <property type="match status" value="1"/>
</dbReference>
<keyword evidence="13" id="KW-1185">Reference proteome</keyword>
<dbReference type="GO" id="GO:0005975">
    <property type="term" value="P:carbohydrate metabolic process"/>
    <property type="evidence" value="ECO:0007669"/>
    <property type="project" value="InterPro"/>
</dbReference>
<dbReference type="FunFam" id="2.60.120.260:FF:000061">
    <property type="entry name" value="Beta-galactosidase"/>
    <property type="match status" value="1"/>
</dbReference>
<evidence type="ECO:0000256" key="1">
    <source>
        <dbReference type="ARBA" id="ARBA00001412"/>
    </source>
</evidence>
<dbReference type="Gene3D" id="3.20.20.80">
    <property type="entry name" value="Glycosidases"/>
    <property type="match status" value="1"/>
</dbReference>
<feature type="domain" description="Beta-galactosidase beta-sandwich" evidence="10">
    <location>
        <begin position="374"/>
        <end position="429"/>
    </location>
</feature>
<dbReference type="InterPro" id="IPR019801">
    <property type="entry name" value="Glyco_hydro_35_CS"/>
</dbReference>
<accession>A0AAX6FNS3</accession>
<dbReference type="PROSITE" id="PS01182">
    <property type="entry name" value="GLYCOSYL_HYDROL_F35"/>
    <property type="match status" value="1"/>
</dbReference>
<evidence type="ECO:0000313" key="13">
    <source>
        <dbReference type="Proteomes" id="UP001140949"/>
    </source>
</evidence>
<dbReference type="FunFam" id="3.20.20.80:FF:000021">
    <property type="entry name" value="Beta-galactosidase"/>
    <property type="match status" value="1"/>
</dbReference>
<dbReference type="PANTHER" id="PTHR23421">
    <property type="entry name" value="BETA-GALACTOSIDASE RELATED"/>
    <property type="match status" value="1"/>
</dbReference>
<dbReference type="AlphaFoldDB" id="A0AAX6FNS3"/>
<reference evidence="12" key="1">
    <citation type="journal article" date="2023" name="GigaByte">
        <title>Genome assembly of the bearded iris, Iris pallida Lam.</title>
        <authorList>
            <person name="Bruccoleri R.E."/>
            <person name="Oakeley E.J."/>
            <person name="Faust A.M.E."/>
            <person name="Altorfer M."/>
            <person name="Dessus-Babus S."/>
            <person name="Burckhardt D."/>
            <person name="Oertli M."/>
            <person name="Naumann U."/>
            <person name="Petersen F."/>
            <person name="Wong J."/>
        </authorList>
    </citation>
    <scope>NUCLEOTIDE SEQUENCE</scope>
    <source>
        <strain evidence="12">GSM-AAB239-AS_SAM_17_03QT</strain>
    </source>
</reference>
<feature type="domain" description="Glycoside hydrolase 35 catalytic" evidence="9">
    <location>
        <begin position="47"/>
        <end position="350"/>
    </location>
</feature>
<evidence type="ECO:0000256" key="3">
    <source>
        <dbReference type="ARBA" id="ARBA00012756"/>
    </source>
</evidence>
<keyword evidence="4" id="KW-0732">Signal</keyword>
<evidence type="ECO:0000256" key="6">
    <source>
        <dbReference type="ARBA" id="ARBA00023295"/>
    </source>
</evidence>
<evidence type="ECO:0000259" key="11">
    <source>
        <dbReference type="Pfam" id="PF21467"/>
    </source>
</evidence>
<dbReference type="EC" id="3.2.1.23" evidence="3 7"/>
<feature type="domain" description="Beta-galactosidase galactose-binding" evidence="11">
    <location>
        <begin position="626"/>
        <end position="712"/>
    </location>
</feature>
<evidence type="ECO:0000256" key="7">
    <source>
        <dbReference type="RuleBase" id="RU000675"/>
    </source>
</evidence>
<dbReference type="Pfam" id="PF17834">
    <property type="entry name" value="GHD"/>
    <property type="match status" value="1"/>
</dbReference>
<comment type="catalytic activity">
    <reaction evidence="1 7">
        <text>Hydrolysis of terminal non-reducing beta-D-galactose residues in beta-D-galactosides.</text>
        <dbReference type="EC" id="3.2.1.23"/>
    </reaction>
</comment>
<evidence type="ECO:0000259" key="10">
    <source>
        <dbReference type="Pfam" id="PF17834"/>
    </source>
</evidence>
<sequence length="758" mass="84925">MDSKRELTPPHRSMGTVLLLALSVMLSTLWFFRAPAATTVSYDHRAITINGQRRILVSGSIHYPRSTPEMWPELIRKAKEGGLDVIETYVFWDRHEPSPGQYNFEGKYDLVRFIKLVKEAGMYLHLRLGPYVCAEWNFGGFPIWLKYVPGISFRTDNEPFKAEMERFIKKIVNMMKSERLYALQGGPIILTQIENEYGPVQLWGVPDDKVYAAWTARLALGLDTGVPWVMCKQEDAPDPIIDTCNGFYCDGFTPNKPNKPKMWTETWTGWFTSFGAPIPHRPVEDLAYAVVSFIQNGGSFFSYYMFHGGTNFGRTAGNFIATSYDYDAPIDEYGLLRQPKWGHLRDLHKAIKSCESALVNGDPTVTILGHNQQSFVFRSDSGACAAFLSNNDTESNVTVAFNGMHYELPPRSISILPDCKTAVYNTARIVVKTAEMEMARVRGFLWSSYSEQIDSDDHNISFSKVGLLEQVNVTRDTTDYLWYTTSIDISPDENFLKNDRYPVLSVSSAGPSLHVYINGKLSGFGYGGLEGSKLTYRRQVKLSAGSNKISILSVAVGLYNAGTHFESWNYGILGPVTLSGLNEGLRDLSNEKWTYKIGLEGETMNLYSLDGSSSVEWGEASRDEPLTWYKASFDAPDGNDPLALDMVSMGKGLVWVNGQSIGRYWPAYKAHGTCPRCDYRHFHNEKNCTTGCGEPSQRWYHVPRSWLHPTDNLLIVLEEWGGDPTGITLVKRRVQGTMNSVAAAWMNSAAAAGMNSAT</sequence>